<proteinExistence type="predicted"/>
<name>A0A426XE43_ENSVE</name>
<organism evidence="2 3">
    <name type="scientific">Ensete ventricosum</name>
    <name type="common">Abyssinian banana</name>
    <name type="synonym">Musa ensete</name>
    <dbReference type="NCBI Taxonomy" id="4639"/>
    <lineage>
        <taxon>Eukaryota</taxon>
        <taxon>Viridiplantae</taxon>
        <taxon>Streptophyta</taxon>
        <taxon>Embryophyta</taxon>
        <taxon>Tracheophyta</taxon>
        <taxon>Spermatophyta</taxon>
        <taxon>Magnoliopsida</taxon>
        <taxon>Liliopsida</taxon>
        <taxon>Zingiberales</taxon>
        <taxon>Musaceae</taxon>
        <taxon>Ensete</taxon>
    </lineage>
</organism>
<sequence>MTGGLASKRHSIMAGAVRARDVITRGNERRDELTWRCLLLKGRLAYSLGGSAAFSGSPNDAVHIIPLSMMAKDHFSFSFFLSLRTSNLSVAPSFSTSLPIRSEWHPLFPFRFLVFSSSHSSHVPPPREERHRSNDSTESPSVPESSSSGVMIGAEAKVLQALEVMKSLHDFDSNICLESLGLVRKRFSIPNEYALHAPRSGQRSYRPCPRGSVFPLTSWRRGQGFLFIPSSGIVLDGGGCRPIRSHRTLGAIS</sequence>
<protein>
    <submittedName>
        <fullName evidence="2">Uncharacterized protein</fullName>
    </submittedName>
</protein>
<evidence type="ECO:0000313" key="3">
    <source>
        <dbReference type="Proteomes" id="UP000287651"/>
    </source>
</evidence>
<evidence type="ECO:0000313" key="2">
    <source>
        <dbReference type="EMBL" id="RRT37732.1"/>
    </source>
</evidence>
<feature type="region of interest" description="Disordered" evidence="1">
    <location>
        <begin position="122"/>
        <end position="148"/>
    </location>
</feature>
<evidence type="ECO:0000256" key="1">
    <source>
        <dbReference type="SAM" id="MobiDB-lite"/>
    </source>
</evidence>
<reference evidence="2 3" key="1">
    <citation type="journal article" date="2014" name="Agronomy (Basel)">
        <title>A Draft Genome Sequence for Ensete ventricosum, the Drought-Tolerant Tree Against Hunger.</title>
        <authorList>
            <person name="Harrison J."/>
            <person name="Moore K.A."/>
            <person name="Paszkiewicz K."/>
            <person name="Jones T."/>
            <person name="Grant M."/>
            <person name="Ambacheew D."/>
            <person name="Muzemil S."/>
            <person name="Studholme D.J."/>
        </authorList>
    </citation>
    <scope>NUCLEOTIDE SEQUENCE [LARGE SCALE GENOMIC DNA]</scope>
</reference>
<dbReference type="Proteomes" id="UP000287651">
    <property type="component" value="Unassembled WGS sequence"/>
</dbReference>
<gene>
    <name evidence="2" type="ORF">B296_00040543</name>
</gene>
<feature type="compositionally biased region" description="Low complexity" evidence="1">
    <location>
        <begin position="136"/>
        <end position="148"/>
    </location>
</feature>
<dbReference type="EMBL" id="AMZH03021947">
    <property type="protein sequence ID" value="RRT37732.1"/>
    <property type="molecule type" value="Genomic_DNA"/>
</dbReference>
<feature type="compositionally biased region" description="Basic and acidic residues" evidence="1">
    <location>
        <begin position="125"/>
        <end position="135"/>
    </location>
</feature>
<accession>A0A426XE43</accession>
<dbReference type="AlphaFoldDB" id="A0A426XE43"/>
<comment type="caution">
    <text evidence="2">The sequence shown here is derived from an EMBL/GenBank/DDBJ whole genome shotgun (WGS) entry which is preliminary data.</text>
</comment>